<evidence type="ECO:0000313" key="14">
    <source>
        <dbReference type="EMBL" id="KAG6516397.1"/>
    </source>
</evidence>
<evidence type="ECO:0000256" key="11">
    <source>
        <dbReference type="SAM" id="MobiDB-lite"/>
    </source>
</evidence>
<comment type="caution">
    <text evidence="14">The sequence shown here is derived from an EMBL/GenBank/DDBJ whole genome shotgun (WGS) entry which is preliminary data.</text>
</comment>
<keyword evidence="12" id="KW-0472">Membrane</keyword>
<dbReference type="Proteomes" id="UP000734854">
    <property type="component" value="Unassembled WGS sequence"/>
</dbReference>
<keyword evidence="7 8" id="KW-0624">Polysaccharide degradation</keyword>
<organism evidence="14 15">
    <name type="scientific">Zingiber officinale</name>
    <name type="common">Ginger</name>
    <name type="synonym">Amomum zingiber</name>
    <dbReference type="NCBI Taxonomy" id="94328"/>
    <lineage>
        <taxon>Eukaryota</taxon>
        <taxon>Viridiplantae</taxon>
        <taxon>Streptophyta</taxon>
        <taxon>Embryophyta</taxon>
        <taxon>Tracheophyta</taxon>
        <taxon>Spermatophyta</taxon>
        <taxon>Magnoliopsida</taxon>
        <taxon>Liliopsida</taxon>
        <taxon>Zingiberales</taxon>
        <taxon>Zingiberaceae</taxon>
        <taxon>Zingiber</taxon>
    </lineage>
</organism>
<evidence type="ECO:0000256" key="4">
    <source>
        <dbReference type="ARBA" id="ARBA00023001"/>
    </source>
</evidence>
<keyword evidence="4 10" id="KW-0136">Cellulose degradation</keyword>
<feature type="region of interest" description="Disordered" evidence="11">
    <location>
        <begin position="1"/>
        <end position="31"/>
    </location>
</feature>
<dbReference type="InterPro" id="IPR008928">
    <property type="entry name" value="6-hairpin_glycosidase_sf"/>
</dbReference>
<keyword evidence="12" id="KW-0812">Transmembrane</keyword>
<evidence type="ECO:0000256" key="2">
    <source>
        <dbReference type="ARBA" id="ARBA00007072"/>
    </source>
</evidence>
<sequence>MENDSFDARDGLDGFEDDLEEKFDPEEIEKESRFQIGDETESLQLKLDCGIAKMHSMNHWGGTFEIGAEGTTDDEHSRNMDLDRAALSRQQLDETQQSWLLAGPQESKKKDKYVDLGCLIVKRKVLKWILYGFLFAVIVIAVPIIIAKSIPKHRKPPPPPDQYSQALHKALMFFNAQKCETNSLQTNRNLNTWNLIYISFFFFFFDPVAAGRLPKNNGVPWRGDSGLSDGSTLDDVKGGLVGGYYDAGDNIKFHFPMAFSMTLLSWSVVEYSDKYKDLGEYDHVRDLIKWGTDYLLKTFNSSATTISKIYSQVGVATNASTTPDDHYCWMRPEDMDYPRPVQQASSAPDLGGEVAAALAAASIVFRDDAAYSKKLLRGAAAVYKFARDPGHRTPYSRGNLATELFYNSTGYWDEYMWSAAWMYYASGNGSYALFATDPRLPNNAKAFMQIPDLGVFSWDNKLPGAQLLLTRLRLFLNPGYPYEESLSRYQNATGLNICMDLQRFNVFNYTPVQLNHGRPQPLQYVVNAAFLSSLYADYLDAANVPGYYCGPYYLSTDNLRSFARAQVNYILGDNPLKMSYVVGHGNKYPKHVHHRGASIPHNGVKYSCTGGYKWRDAKTDNPNTIIGAMVGGPDRNDRFSDVRTNYGYTEPTMAGNAGLVAALISLTTTTGSAGVDKNTIFSAVPPMYPASPPPPTPWSP</sequence>
<evidence type="ECO:0000256" key="8">
    <source>
        <dbReference type="PROSITE-ProRule" id="PRU10059"/>
    </source>
</evidence>
<dbReference type="InterPro" id="IPR018221">
    <property type="entry name" value="Glyco_hydro_9_His_AS"/>
</dbReference>
<dbReference type="GO" id="GO:0008810">
    <property type="term" value="F:cellulase activity"/>
    <property type="evidence" value="ECO:0007669"/>
    <property type="project" value="UniProtKB-EC"/>
</dbReference>
<comment type="similarity">
    <text evidence="2 8 10">Belongs to the glycosyl hydrolase 9 (cellulase E) family.</text>
</comment>
<feature type="active site" evidence="8">
    <location>
        <position position="593"/>
    </location>
</feature>
<dbReference type="InterPro" id="IPR001701">
    <property type="entry name" value="Glyco_hydro_9"/>
</dbReference>
<keyword evidence="6 8" id="KW-0326">Glycosidase</keyword>
<feature type="active site" evidence="9">
    <location>
        <position position="641"/>
    </location>
</feature>
<evidence type="ECO:0000256" key="5">
    <source>
        <dbReference type="ARBA" id="ARBA00023277"/>
    </source>
</evidence>
<keyword evidence="12" id="KW-1133">Transmembrane helix</keyword>
<evidence type="ECO:0000256" key="12">
    <source>
        <dbReference type="SAM" id="Phobius"/>
    </source>
</evidence>
<accession>A0A8J5H075</accession>
<dbReference type="GO" id="GO:0030245">
    <property type="term" value="P:cellulose catabolic process"/>
    <property type="evidence" value="ECO:0007669"/>
    <property type="project" value="UniProtKB-KW"/>
</dbReference>
<evidence type="ECO:0000256" key="3">
    <source>
        <dbReference type="ARBA" id="ARBA00022801"/>
    </source>
</evidence>
<evidence type="ECO:0000313" key="15">
    <source>
        <dbReference type="Proteomes" id="UP000734854"/>
    </source>
</evidence>
<feature type="compositionally biased region" description="Basic and acidic residues" evidence="11">
    <location>
        <begin position="1"/>
        <end position="12"/>
    </location>
</feature>
<dbReference type="PANTHER" id="PTHR22298">
    <property type="entry name" value="ENDO-1,4-BETA-GLUCANASE"/>
    <property type="match status" value="1"/>
</dbReference>
<evidence type="ECO:0000256" key="6">
    <source>
        <dbReference type="ARBA" id="ARBA00023295"/>
    </source>
</evidence>
<evidence type="ECO:0000256" key="1">
    <source>
        <dbReference type="ARBA" id="ARBA00000966"/>
    </source>
</evidence>
<keyword evidence="15" id="KW-1185">Reference proteome</keyword>
<evidence type="ECO:0000256" key="10">
    <source>
        <dbReference type="RuleBase" id="RU361166"/>
    </source>
</evidence>
<dbReference type="Pfam" id="PF00759">
    <property type="entry name" value="Glyco_hydro_9"/>
    <property type="match status" value="1"/>
</dbReference>
<proteinExistence type="inferred from homology"/>
<feature type="domain" description="Glycoside hydrolase family 9" evidence="13">
    <location>
        <begin position="203"/>
        <end position="663"/>
    </location>
</feature>
<feature type="transmembrane region" description="Helical" evidence="12">
    <location>
        <begin position="128"/>
        <end position="147"/>
    </location>
</feature>
<evidence type="ECO:0000259" key="13">
    <source>
        <dbReference type="Pfam" id="PF00759"/>
    </source>
</evidence>
<feature type="active site" evidence="9">
    <location>
        <position position="650"/>
    </location>
</feature>
<reference evidence="14 15" key="1">
    <citation type="submission" date="2020-08" db="EMBL/GenBank/DDBJ databases">
        <title>Plant Genome Project.</title>
        <authorList>
            <person name="Zhang R.-G."/>
        </authorList>
    </citation>
    <scope>NUCLEOTIDE SEQUENCE [LARGE SCALE GENOMIC DNA]</scope>
    <source>
        <tissue evidence="14">Rhizome</tissue>
    </source>
</reference>
<dbReference type="InterPro" id="IPR033126">
    <property type="entry name" value="Glyco_hydro_9_Asp/Glu_AS"/>
</dbReference>
<dbReference type="SUPFAM" id="SSF48208">
    <property type="entry name" value="Six-hairpin glycosidases"/>
    <property type="match status" value="1"/>
</dbReference>
<dbReference type="PROSITE" id="PS00698">
    <property type="entry name" value="GH9_3"/>
    <property type="match status" value="1"/>
</dbReference>
<comment type="catalytic activity">
    <reaction evidence="1 10">
        <text>Endohydrolysis of (1-&gt;4)-beta-D-glucosidic linkages in cellulose, lichenin and cereal beta-D-glucans.</text>
        <dbReference type="EC" id="3.2.1.4"/>
    </reaction>
</comment>
<evidence type="ECO:0000256" key="9">
    <source>
        <dbReference type="PROSITE-ProRule" id="PRU10060"/>
    </source>
</evidence>
<keyword evidence="3 8" id="KW-0378">Hydrolase</keyword>
<dbReference type="EC" id="3.2.1.4" evidence="10"/>
<dbReference type="InterPro" id="IPR012341">
    <property type="entry name" value="6hp_glycosidase-like_sf"/>
</dbReference>
<keyword evidence="5 8" id="KW-0119">Carbohydrate metabolism</keyword>
<name>A0A8J5H075_ZINOF</name>
<dbReference type="AlphaFoldDB" id="A0A8J5H075"/>
<gene>
    <name evidence="14" type="ORF">ZIOFF_026856</name>
</gene>
<feature type="compositionally biased region" description="Acidic residues" evidence="11">
    <location>
        <begin position="13"/>
        <end position="29"/>
    </location>
</feature>
<protein>
    <recommendedName>
        <fullName evidence="10">Endoglucanase</fullName>
        <ecNumber evidence="10">3.2.1.4</ecNumber>
    </recommendedName>
</protein>
<dbReference type="EMBL" id="JACMSC010000007">
    <property type="protein sequence ID" value="KAG6516397.1"/>
    <property type="molecule type" value="Genomic_DNA"/>
</dbReference>
<dbReference type="PROSITE" id="PS00592">
    <property type="entry name" value="GH9_2"/>
    <property type="match status" value="1"/>
</dbReference>
<evidence type="ECO:0000256" key="7">
    <source>
        <dbReference type="ARBA" id="ARBA00023326"/>
    </source>
</evidence>
<dbReference type="Gene3D" id="1.50.10.10">
    <property type="match status" value="1"/>
</dbReference>